<gene>
    <name evidence="13" type="primary">phoR_7</name>
    <name evidence="13" type="ORF">CLORY_19620</name>
</gene>
<proteinExistence type="predicted"/>
<dbReference type="SUPFAM" id="SSF47384">
    <property type="entry name" value="Homodimeric domain of signal transducing histidine kinase"/>
    <property type="match status" value="1"/>
</dbReference>
<accession>A0A1V4IQG9</accession>
<dbReference type="PRINTS" id="PR00344">
    <property type="entry name" value="BCTRLSENSOR"/>
</dbReference>
<dbReference type="InterPro" id="IPR050351">
    <property type="entry name" value="BphY/WalK/GraS-like"/>
</dbReference>
<sequence>MKLRMKFNLGITKKLFIITIGVFAIFIGSTLLVQSKFFEQFYVYKKQVEFKDSLNKFSKEYNKISTNKQLSNLLEKYEDSSELKIIIMQNNTIPVYLHSTPRERNKMMDENRLKDYINNWYYSDNNYTKLLAVKSKMVVGRMKTPDRGDGGPIVGVAYNSNNNSVIFAMTSLKSVSEAVSIIKEFYNYFIAAALLLSVLTAFIYSRMIAKPLVRINKAAIKMAKLDFSEKCVVSSGDEIGSVAESLNILSTNLDNALTSLKEANVKLEEDIEKERSLEKMRKEFIASVSHELKTPISLIDGYAGGLKDQIFEDEDKDYYLDIIMDESKKMANLVSDMLDLSQLESGNFRLVKDEFMLTELIRITAKKYEAMIHDKGVTMELDLISNVKIQADWSRMEQVMTNFITNAIRHVSDNGTIFVRMLDDEENYCVEVENTGANIPEEELHKIWDQFYKIDKSRNRKAGGTGIGLSIVKNILMLHKYEHGVRNTDTGVLFYFKVPKDI</sequence>
<organism evidence="13 14">
    <name type="scientific">Clostridium oryzae</name>
    <dbReference type="NCBI Taxonomy" id="1450648"/>
    <lineage>
        <taxon>Bacteria</taxon>
        <taxon>Bacillati</taxon>
        <taxon>Bacillota</taxon>
        <taxon>Clostridia</taxon>
        <taxon>Eubacteriales</taxon>
        <taxon>Clostridiaceae</taxon>
        <taxon>Clostridium</taxon>
    </lineage>
</organism>
<feature type="transmembrane region" description="Helical" evidence="10">
    <location>
        <begin position="185"/>
        <end position="204"/>
    </location>
</feature>
<keyword evidence="4" id="KW-0597">Phosphoprotein</keyword>
<dbReference type="STRING" id="1450648.CLORY_19620"/>
<dbReference type="InterPro" id="IPR003594">
    <property type="entry name" value="HATPase_dom"/>
</dbReference>
<feature type="coiled-coil region" evidence="9">
    <location>
        <begin position="250"/>
        <end position="280"/>
    </location>
</feature>
<dbReference type="SMART" id="SM00387">
    <property type="entry name" value="HATPase_c"/>
    <property type="match status" value="1"/>
</dbReference>
<evidence type="ECO:0000256" key="7">
    <source>
        <dbReference type="ARBA" id="ARBA00023012"/>
    </source>
</evidence>
<comment type="caution">
    <text evidence="13">The sequence shown here is derived from an EMBL/GenBank/DDBJ whole genome shotgun (WGS) entry which is preliminary data.</text>
</comment>
<dbReference type="EMBL" id="MZGV01000017">
    <property type="protein sequence ID" value="OPJ62139.1"/>
    <property type="molecule type" value="Genomic_DNA"/>
</dbReference>
<dbReference type="InterPro" id="IPR036097">
    <property type="entry name" value="HisK_dim/P_sf"/>
</dbReference>
<keyword evidence="7" id="KW-0902">Two-component regulatory system</keyword>
<dbReference type="Pfam" id="PF02518">
    <property type="entry name" value="HATPase_c"/>
    <property type="match status" value="1"/>
</dbReference>
<dbReference type="Gene3D" id="6.10.340.10">
    <property type="match status" value="1"/>
</dbReference>
<dbReference type="Gene3D" id="1.10.287.130">
    <property type="match status" value="1"/>
</dbReference>
<dbReference type="SMART" id="SM00388">
    <property type="entry name" value="HisKA"/>
    <property type="match status" value="1"/>
</dbReference>
<dbReference type="Pfam" id="PF00672">
    <property type="entry name" value="HAMP"/>
    <property type="match status" value="1"/>
</dbReference>
<evidence type="ECO:0000256" key="6">
    <source>
        <dbReference type="ARBA" id="ARBA00022777"/>
    </source>
</evidence>
<keyword evidence="14" id="KW-1185">Reference proteome</keyword>
<keyword evidence="5 13" id="KW-0808">Transferase</keyword>
<keyword evidence="10" id="KW-0812">Transmembrane</keyword>
<comment type="subcellular location">
    <subcellularLocation>
        <location evidence="2">Membrane</location>
    </subcellularLocation>
</comment>
<dbReference type="FunFam" id="1.10.287.130:FF:000001">
    <property type="entry name" value="Two-component sensor histidine kinase"/>
    <property type="match status" value="1"/>
</dbReference>
<dbReference type="PANTHER" id="PTHR45453">
    <property type="entry name" value="PHOSPHATE REGULON SENSOR PROTEIN PHOR"/>
    <property type="match status" value="1"/>
</dbReference>
<evidence type="ECO:0000256" key="2">
    <source>
        <dbReference type="ARBA" id="ARBA00004370"/>
    </source>
</evidence>
<dbReference type="SUPFAM" id="SSF158472">
    <property type="entry name" value="HAMP domain-like"/>
    <property type="match status" value="1"/>
</dbReference>
<dbReference type="GO" id="GO:0005886">
    <property type="term" value="C:plasma membrane"/>
    <property type="evidence" value="ECO:0007669"/>
    <property type="project" value="TreeGrafter"/>
</dbReference>
<feature type="domain" description="HAMP" evidence="12">
    <location>
        <begin position="206"/>
        <end position="258"/>
    </location>
</feature>
<name>A0A1V4IQG9_9CLOT</name>
<dbReference type="SMART" id="SM00304">
    <property type="entry name" value="HAMP"/>
    <property type="match status" value="1"/>
</dbReference>
<dbReference type="InterPro" id="IPR003661">
    <property type="entry name" value="HisK_dim/P_dom"/>
</dbReference>
<dbReference type="InterPro" id="IPR005467">
    <property type="entry name" value="His_kinase_dom"/>
</dbReference>
<evidence type="ECO:0000256" key="9">
    <source>
        <dbReference type="SAM" id="Coils"/>
    </source>
</evidence>
<dbReference type="Pfam" id="PF00512">
    <property type="entry name" value="HisKA"/>
    <property type="match status" value="1"/>
</dbReference>
<evidence type="ECO:0000256" key="10">
    <source>
        <dbReference type="SAM" id="Phobius"/>
    </source>
</evidence>
<comment type="catalytic activity">
    <reaction evidence="1">
        <text>ATP + protein L-histidine = ADP + protein N-phospho-L-histidine.</text>
        <dbReference type="EC" id="2.7.13.3"/>
    </reaction>
</comment>
<keyword evidence="9" id="KW-0175">Coiled coil</keyword>
<dbReference type="PANTHER" id="PTHR45453:SF3">
    <property type="entry name" value="HISTIDINE KINASE"/>
    <property type="match status" value="1"/>
</dbReference>
<dbReference type="AlphaFoldDB" id="A0A1V4IQG9"/>
<dbReference type="Gene3D" id="3.30.565.10">
    <property type="entry name" value="Histidine kinase-like ATPase, C-terminal domain"/>
    <property type="match status" value="1"/>
</dbReference>
<dbReference type="GO" id="GO:0004721">
    <property type="term" value="F:phosphoprotein phosphatase activity"/>
    <property type="evidence" value="ECO:0007669"/>
    <property type="project" value="TreeGrafter"/>
</dbReference>
<dbReference type="GO" id="GO:0000155">
    <property type="term" value="F:phosphorelay sensor kinase activity"/>
    <property type="evidence" value="ECO:0007669"/>
    <property type="project" value="InterPro"/>
</dbReference>
<dbReference type="FunFam" id="3.30.565.10:FF:000006">
    <property type="entry name" value="Sensor histidine kinase WalK"/>
    <property type="match status" value="1"/>
</dbReference>
<reference evidence="13 14" key="1">
    <citation type="submission" date="2017-03" db="EMBL/GenBank/DDBJ databases">
        <title>Genome sequence of Clostridium oryzae DSM 28571.</title>
        <authorList>
            <person name="Poehlein A."/>
            <person name="Daniel R."/>
        </authorList>
    </citation>
    <scope>NUCLEOTIDE SEQUENCE [LARGE SCALE GENOMIC DNA]</scope>
    <source>
        <strain evidence="13 14">DSM 28571</strain>
    </source>
</reference>
<evidence type="ECO:0000256" key="5">
    <source>
        <dbReference type="ARBA" id="ARBA00022679"/>
    </source>
</evidence>
<dbReference type="InterPro" id="IPR036890">
    <property type="entry name" value="HATPase_C_sf"/>
</dbReference>
<dbReference type="CDD" id="cd06225">
    <property type="entry name" value="HAMP"/>
    <property type="match status" value="1"/>
</dbReference>
<dbReference type="Proteomes" id="UP000190080">
    <property type="component" value="Unassembled WGS sequence"/>
</dbReference>
<dbReference type="SUPFAM" id="SSF55874">
    <property type="entry name" value="ATPase domain of HSP90 chaperone/DNA topoisomerase II/histidine kinase"/>
    <property type="match status" value="1"/>
</dbReference>
<dbReference type="InterPro" id="IPR004358">
    <property type="entry name" value="Sig_transdc_His_kin-like_C"/>
</dbReference>
<protein>
    <recommendedName>
        <fullName evidence="3">histidine kinase</fullName>
        <ecNumber evidence="3">2.7.13.3</ecNumber>
    </recommendedName>
</protein>
<feature type="domain" description="Histidine kinase" evidence="11">
    <location>
        <begin position="287"/>
        <end position="502"/>
    </location>
</feature>
<evidence type="ECO:0000313" key="14">
    <source>
        <dbReference type="Proteomes" id="UP000190080"/>
    </source>
</evidence>
<dbReference type="EC" id="2.7.13.3" evidence="3"/>
<dbReference type="GO" id="GO:0016036">
    <property type="term" value="P:cellular response to phosphate starvation"/>
    <property type="evidence" value="ECO:0007669"/>
    <property type="project" value="TreeGrafter"/>
</dbReference>
<dbReference type="PROSITE" id="PS50109">
    <property type="entry name" value="HIS_KIN"/>
    <property type="match status" value="1"/>
</dbReference>
<keyword evidence="6" id="KW-0418">Kinase</keyword>
<evidence type="ECO:0000256" key="1">
    <source>
        <dbReference type="ARBA" id="ARBA00000085"/>
    </source>
</evidence>
<evidence type="ECO:0000259" key="11">
    <source>
        <dbReference type="PROSITE" id="PS50109"/>
    </source>
</evidence>
<dbReference type="PROSITE" id="PS50885">
    <property type="entry name" value="HAMP"/>
    <property type="match status" value="1"/>
</dbReference>
<evidence type="ECO:0000256" key="4">
    <source>
        <dbReference type="ARBA" id="ARBA00022553"/>
    </source>
</evidence>
<evidence type="ECO:0000313" key="13">
    <source>
        <dbReference type="EMBL" id="OPJ62139.1"/>
    </source>
</evidence>
<keyword evidence="8 10" id="KW-0472">Membrane</keyword>
<keyword evidence="10" id="KW-1133">Transmembrane helix</keyword>
<evidence type="ECO:0000256" key="8">
    <source>
        <dbReference type="ARBA" id="ARBA00023136"/>
    </source>
</evidence>
<evidence type="ECO:0000259" key="12">
    <source>
        <dbReference type="PROSITE" id="PS50885"/>
    </source>
</evidence>
<evidence type="ECO:0000256" key="3">
    <source>
        <dbReference type="ARBA" id="ARBA00012438"/>
    </source>
</evidence>
<dbReference type="InterPro" id="IPR003660">
    <property type="entry name" value="HAMP_dom"/>
</dbReference>
<dbReference type="CDD" id="cd00082">
    <property type="entry name" value="HisKA"/>
    <property type="match status" value="1"/>
</dbReference>